<evidence type="ECO:0000313" key="9">
    <source>
        <dbReference type="EMBL" id="GAO52174.1"/>
    </source>
</evidence>
<comment type="catalytic activity">
    <reaction evidence="1">
        <text>S-ubiquitinyl-[E2 ubiquitin-conjugating enzyme]-L-cysteine + [acceptor protein]-L-lysine = [E2 ubiquitin-conjugating enzyme]-L-cysteine + N(6)-ubiquitinyl-[acceptor protein]-L-lysine.</text>
        <dbReference type="EC" id="2.3.2.26"/>
    </reaction>
</comment>
<dbReference type="CDD" id="cd00078">
    <property type="entry name" value="HECTc"/>
    <property type="match status" value="1"/>
</dbReference>
<reference evidence="9 10" key="2">
    <citation type="journal article" date="2014" name="J. Gen. Appl. Microbiol.">
        <title>The early diverging ascomycetous budding yeast Saitoella complicata has three histone deacetylases belonging to the Clr6, Hos2, and Rpd3 lineages.</title>
        <authorList>
            <person name="Nishida H."/>
            <person name="Matsumoto T."/>
            <person name="Kondo S."/>
            <person name="Hamamoto M."/>
            <person name="Yoshikawa H."/>
        </authorList>
    </citation>
    <scope>NUCLEOTIDE SEQUENCE [LARGE SCALE GENOMIC DNA]</scope>
    <source>
        <strain evidence="9 10">NRRL Y-17804</strain>
    </source>
</reference>
<accession>A0A0E9NQP8</accession>
<dbReference type="GO" id="GO:0006511">
    <property type="term" value="P:ubiquitin-dependent protein catabolic process"/>
    <property type="evidence" value="ECO:0007669"/>
    <property type="project" value="TreeGrafter"/>
</dbReference>
<feature type="active site" description="Glycyl thioester intermediate" evidence="6">
    <location>
        <position position="790"/>
    </location>
</feature>
<dbReference type="GO" id="GO:0061630">
    <property type="term" value="F:ubiquitin protein ligase activity"/>
    <property type="evidence" value="ECO:0007669"/>
    <property type="project" value="UniProtKB-EC"/>
</dbReference>
<proteinExistence type="predicted"/>
<evidence type="ECO:0000256" key="7">
    <source>
        <dbReference type="SAM" id="MobiDB-lite"/>
    </source>
</evidence>
<sequence>MNVLEGDFLMVDCYRYRLRAIIALHHQQVTTQRIHPDRRGPALAINSSIPSALKCDHPTTQDGQQHTLTNNTTTQNMLSSPLRAPPAAAPSSGMIVGKRSAVPTLPQPSTMVQGKCACCDTRLKYPSNVHCYRCTVCTAVTDLSPITPKRLPKALKLDRLYEIKERWEMEDDAGREILEKEVSRVFASFEALTASFSTGDEPSPTTPEIDYATLSRAISTITSLDSPPLIDNILKSLEILLRRPGLPMTSPTALRLIPLILRSTLLSPPSVPKKRSVLSRLVGWVSGAGNNGHHIIVTWLSQWSREDLRSVVEGVGALIAYRLSKAEKITRDVGNGIRGKKSLVAVLDNEYTTDWRTKAAAKMMALLHAASNMSTSSPPLPISEFYCTMIDYIDLISDFRDWERGECGFAFCQYPLLISLGSKIIILEYDARRQMEVKAREAFFETLTTKKVVRPHLLLRIRRANLMEDSMRQLRAVEGGELKKGLRIQFEGEDGVDAGGLRKEWFLILVREIFDPKYGLFVEEESSGVVWFDPASTSKEALEKYYLAGVVVGLAIYNSTILDVRLPRALFTKLMGGRLGLEDMEGWKPEFVKGLRQLLEFEGDVESVLGLDFTVHDIYGSLRELVPNGSRLSVTNANRKEYVDAYVAYLLNTSVNAQYSTFRDGFWRVCGGNAMGLFNAEEVEGLVCGLGMGEEGVDVGAIRAVAVYEGYRRGPAGPSPTVINPEKDPLITWFWAFFSSLPGADQRRLLRFVTGSDRVPATGAANLAFKISVMPEVNGGEDRFPIAHTCFNQIVLPRYKRREKMEGMLRRAMWENSYCTRLLFFLDKMPAKPIATTKPKSTKPRPTVKPAPDRKSNLISNSSSDNDNDNDAGQGSYTALIETFAAKAAANKAKEQAAAKEKFTRYVDVQVKRLESSAREAVEVAAGYTHQIETFHTESFAALTLPSPSTTTTTADPLSQSAHDVLSRAQTLLSTTSNFSSTTTTLLSDLHTELDGIVGVWDRDREALREALGALRRKRGRGVEGVVRGGGFGEKRVVRGAKGMLKGFGGFPWTEHVPMDSNETRKRSHMHLSPVNTTREEFPTKKNPFCLREITTPIQTLNMLVLFESRTYDARPNFLFTRVKRNLSLLRPLTTSDTTTERGVELSRSSSLLLAVLTVTTLALAALRTGGTSLSGTRSTLVGRGDDLGGEVEVLAEVLDTLVGEGVVVVLPRELGLDETARGQGLTSLDDLKVGEVELAVLGSVEVLLGDEDTLTEQGLVYMTYLVDGLAVLLGNKHAGRLLCWL</sequence>
<dbReference type="STRING" id="698492.A0A0E9NQP8"/>
<evidence type="ECO:0000256" key="1">
    <source>
        <dbReference type="ARBA" id="ARBA00000885"/>
    </source>
</evidence>
<reference evidence="9 10" key="3">
    <citation type="journal article" date="2015" name="Genome Announc.">
        <title>Draft Genome Sequence of the Archiascomycetous Yeast Saitoella complicata.</title>
        <authorList>
            <person name="Yamauchi K."/>
            <person name="Kondo S."/>
            <person name="Hamamoto M."/>
            <person name="Takahashi Y."/>
            <person name="Ogura Y."/>
            <person name="Hayashi T."/>
            <person name="Nishida H."/>
        </authorList>
    </citation>
    <scope>NUCLEOTIDE SEQUENCE [LARGE SCALE GENOMIC DNA]</scope>
    <source>
        <strain evidence="9 10">NRRL Y-17804</strain>
    </source>
</reference>
<protein>
    <recommendedName>
        <fullName evidence="3">HECT-type E3 ubiquitin transferase</fullName>
        <ecNumber evidence="3">2.3.2.26</ecNumber>
    </recommendedName>
</protein>
<dbReference type="PANTHER" id="PTHR11254">
    <property type="entry name" value="HECT DOMAIN UBIQUITIN-PROTEIN LIGASE"/>
    <property type="match status" value="1"/>
</dbReference>
<feature type="domain" description="HECT" evidence="8">
    <location>
        <begin position="478"/>
        <end position="827"/>
    </location>
</feature>
<dbReference type="Gene3D" id="3.30.2160.10">
    <property type="entry name" value="Hect, E3 ligase catalytic domain"/>
    <property type="match status" value="1"/>
</dbReference>
<dbReference type="InterPro" id="IPR050409">
    <property type="entry name" value="E3_ubiq-protein_ligase"/>
</dbReference>
<keyword evidence="5 6" id="KW-0833">Ubl conjugation pathway</keyword>
<dbReference type="InterPro" id="IPR035983">
    <property type="entry name" value="Hect_E3_ubiquitin_ligase"/>
</dbReference>
<keyword evidence="10" id="KW-1185">Reference proteome</keyword>
<reference evidence="9 10" key="1">
    <citation type="journal article" date="2011" name="J. Gen. Appl. Microbiol.">
        <title>Draft genome sequencing of the enigmatic yeast Saitoella complicata.</title>
        <authorList>
            <person name="Nishida H."/>
            <person name="Hamamoto M."/>
            <person name="Sugiyama J."/>
        </authorList>
    </citation>
    <scope>NUCLEOTIDE SEQUENCE [LARGE SCALE GENOMIC DNA]</scope>
    <source>
        <strain evidence="9 10">NRRL Y-17804</strain>
    </source>
</reference>
<evidence type="ECO:0000259" key="8">
    <source>
        <dbReference type="PROSITE" id="PS50237"/>
    </source>
</evidence>
<evidence type="ECO:0000256" key="4">
    <source>
        <dbReference type="ARBA" id="ARBA00022679"/>
    </source>
</evidence>
<dbReference type="EMBL" id="BACD03000061">
    <property type="protein sequence ID" value="GAO52174.1"/>
    <property type="molecule type" value="Genomic_DNA"/>
</dbReference>
<dbReference type="Gene3D" id="3.30.2410.10">
    <property type="entry name" value="Hect, E3 ligase catalytic domain"/>
    <property type="match status" value="1"/>
</dbReference>
<keyword evidence="4" id="KW-0808">Transferase</keyword>
<dbReference type="GO" id="GO:0005737">
    <property type="term" value="C:cytoplasm"/>
    <property type="evidence" value="ECO:0007669"/>
    <property type="project" value="TreeGrafter"/>
</dbReference>
<dbReference type="Proteomes" id="UP000033140">
    <property type="component" value="Unassembled WGS sequence"/>
</dbReference>
<comment type="pathway">
    <text evidence="2">Protein modification; protein ubiquitination.</text>
</comment>
<feature type="region of interest" description="Disordered" evidence="7">
    <location>
        <begin position="834"/>
        <end position="874"/>
    </location>
</feature>
<dbReference type="Pfam" id="PF00632">
    <property type="entry name" value="HECT"/>
    <property type="match status" value="1"/>
</dbReference>
<dbReference type="Gene3D" id="3.90.1750.10">
    <property type="entry name" value="Hect, E3 ligase catalytic domains"/>
    <property type="match status" value="1"/>
</dbReference>
<gene>
    <name evidence="9" type="ORF">G7K_6257-t1</name>
</gene>
<dbReference type="PROSITE" id="PS50237">
    <property type="entry name" value="HECT"/>
    <property type="match status" value="1"/>
</dbReference>
<dbReference type="SMART" id="SM00119">
    <property type="entry name" value="HECTc"/>
    <property type="match status" value="1"/>
</dbReference>
<evidence type="ECO:0000256" key="5">
    <source>
        <dbReference type="ARBA" id="ARBA00022786"/>
    </source>
</evidence>
<dbReference type="SUPFAM" id="SSF56204">
    <property type="entry name" value="Hect, E3 ligase catalytic domain"/>
    <property type="match status" value="1"/>
</dbReference>
<comment type="caution">
    <text evidence="9">The sequence shown here is derived from an EMBL/GenBank/DDBJ whole genome shotgun (WGS) entry which is preliminary data.</text>
</comment>
<evidence type="ECO:0000313" key="10">
    <source>
        <dbReference type="Proteomes" id="UP000033140"/>
    </source>
</evidence>
<organism evidence="9 10">
    <name type="scientific">Saitoella complicata (strain BCRC 22490 / CBS 7301 / JCM 7358 / NBRC 10748 / NRRL Y-17804)</name>
    <dbReference type="NCBI Taxonomy" id="698492"/>
    <lineage>
        <taxon>Eukaryota</taxon>
        <taxon>Fungi</taxon>
        <taxon>Dikarya</taxon>
        <taxon>Ascomycota</taxon>
        <taxon>Taphrinomycotina</taxon>
        <taxon>Taphrinomycotina incertae sedis</taxon>
        <taxon>Saitoella</taxon>
    </lineage>
</organism>
<dbReference type="PANTHER" id="PTHR11254:SF444">
    <property type="entry name" value="HECT DOMAIN CONTAINING UBIQUITIN LIGASE"/>
    <property type="match status" value="1"/>
</dbReference>
<feature type="compositionally biased region" description="Low complexity" evidence="7">
    <location>
        <begin position="64"/>
        <end position="82"/>
    </location>
</feature>
<evidence type="ECO:0000256" key="2">
    <source>
        <dbReference type="ARBA" id="ARBA00004906"/>
    </source>
</evidence>
<dbReference type="InterPro" id="IPR000569">
    <property type="entry name" value="HECT_dom"/>
</dbReference>
<evidence type="ECO:0000256" key="6">
    <source>
        <dbReference type="PROSITE-ProRule" id="PRU00104"/>
    </source>
</evidence>
<feature type="region of interest" description="Disordered" evidence="7">
    <location>
        <begin position="58"/>
        <end position="92"/>
    </location>
</feature>
<name>A0A0E9NQP8_SAICN</name>
<evidence type="ECO:0000256" key="3">
    <source>
        <dbReference type="ARBA" id="ARBA00012485"/>
    </source>
</evidence>
<feature type="compositionally biased region" description="Low complexity" evidence="7">
    <location>
        <begin position="836"/>
        <end position="850"/>
    </location>
</feature>
<dbReference type="EC" id="2.3.2.26" evidence="3"/>
<dbReference type="GO" id="GO:0016567">
    <property type="term" value="P:protein ubiquitination"/>
    <property type="evidence" value="ECO:0007669"/>
    <property type="project" value="TreeGrafter"/>
</dbReference>